<dbReference type="InterPro" id="IPR021109">
    <property type="entry name" value="Peptidase_aspartic_dom_sf"/>
</dbReference>
<dbReference type="InterPro" id="IPR008042">
    <property type="entry name" value="Retrotrans_Pao"/>
</dbReference>
<dbReference type="GeneID" id="134286729"/>
<accession>A0ABM1YBP4</accession>
<reference evidence="3" key="1">
    <citation type="journal article" date="2015" name="Proc. Natl. Acad. Sci. U.S.A.">
        <title>Genome sequence of the Asian Tiger mosquito, Aedes albopictus, reveals insights into its biology, genetics, and evolution.</title>
        <authorList>
            <person name="Chen X.G."/>
            <person name="Jiang X."/>
            <person name="Gu J."/>
            <person name="Xu M."/>
            <person name="Wu Y."/>
            <person name="Deng Y."/>
            <person name="Zhang C."/>
            <person name="Bonizzoni M."/>
            <person name="Dermauw W."/>
            <person name="Vontas J."/>
            <person name="Armbruster P."/>
            <person name="Huang X."/>
            <person name="Yang Y."/>
            <person name="Zhang H."/>
            <person name="He W."/>
            <person name="Peng H."/>
            <person name="Liu Y."/>
            <person name="Wu K."/>
            <person name="Chen J."/>
            <person name="Lirakis M."/>
            <person name="Topalis P."/>
            <person name="Van Leeuwen T."/>
            <person name="Hall A.B."/>
            <person name="Jiang X."/>
            <person name="Thorpe C."/>
            <person name="Mueller R.L."/>
            <person name="Sun C."/>
            <person name="Waterhouse R.M."/>
            <person name="Yan G."/>
            <person name="Tu Z.J."/>
            <person name="Fang X."/>
            <person name="James A.A."/>
        </authorList>
    </citation>
    <scope>NUCLEOTIDE SEQUENCE [LARGE SCALE GENOMIC DNA]</scope>
    <source>
        <strain evidence="3">Foshan</strain>
    </source>
</reference>
<dbReference type="EnsemblMetazoa" id="AALFPA23_007635.R10215">
    <property type="protein sequence ID" value="AALFPA23_007635.P10215"/>
    <property type="gene ID" value="AALFPA23_007635"/>
</dbReference>
<evidence type="ECO:0008006" key="4">
    <source>
        <dbReference type="Google" id="ProtNLM"/>
    </source>
</evidence>
<dbReference type="PANTHER" id="PTHR47331">
    <property type="entry name" value="PHD-TYPE DOMAIN-CONTAINING PROTEIN"/>
    <property type="match status" value="1"/>
</dbReference>
<dbReference type="Pfam" id="PF03564">
    <property type="entry name" value="DUF1759"/>
    <property type="match status" value="1"/>
</dbReference>
<feature type="compositionally biased region" description="Low complexity" evidence="1">
    <location>
        <begin position="481"/>
        <end position="492"/>
    </location>
</feature>
<proteinExistence type="predicted"/>
<name>A0ABM1YBP4_AEDAL</name>
<dbReference type="CDD" id="cd00303">
    <property type="entry name" value="retropepsin_like"/>
    <property type="match status" value="1"/>
</dbReference>
<dbReference type="InterPro" id="IPR043502">
    <property type="entry name" value="DNA/RNA_pol_sf"/>
</dbReference>
<keyword evidence="3" id="KW-1185">Reference proteome</keyword>
<evidence type="ECO:0000256" key="1">
    <source>
        <dbReference type="SAM" id="MobiDB-lite"/>
    </source>
</evidence>
<sequence length="1353" mass="152490">MGKGDHRILAKQERTLRQSLENFQLFVTNYREQQDRSSLAMRLAKLDEVYDKFLDVRLQIEVITEDLEEADLVEPVESEVERKALRASLTQQRDKENAKVIREFENDYYAIKQALCALLTPAESSSPPGQSKLRATTSSEVQMRVKLPELKLPSFNGKLREWITFRDSFVSMIHDNANLASIDKFTYLRASLTGDALRDIASIELTAANYPIAWKTLQDSYENKKLIAKSYIDALFAVKPMEKESYDQLNRVVGEFETNLMMLEKLGENSDGMSTILQHMVCQRLDPNTLRNWENHYNSTDIPKYKDLIRYLKEPCMVLRSIGSARPSPGEYKKVVRSSALSHSGVHQVVSCPFCGDQPHSAFKCNRFFKMKVSERADEAKRKSLCLNCLSSGHIAKFCTKGSCHTCGRNHHTLLHSIPPSVSQSKSAQPCGAQTAKKNQPTPTTNSPPPQNSSKSPANNNSTAPQQTQNSNEANKSQNRATSASSSQLSTTDHASTSYNTVLSSTTQTLPNTVLLSTALINISDGYGNTTVARALLDSGSQLCFISEKFAQKMKFQRRRECLPIKGIGQAGTCSTQSITAWIRSRVSHYTVLMQFFVLPKVTAELPVKRIDYSRWCFPEGLPLADPEFYDPSAVDIIIGAEIFFDLIIDGQHKLAEGGPVLQNTQLGWVVSGKVSEDPGPTSSLTALACPEEKLDDLLTQFWELESCRTTSTQSLEESQCERIYNETTKRDSSGRFVVTLPKKPALIERLGESRSIALRRFISLERRLDSNPALKTAYSEFIHEYLEMGHMREVPVDPNKVEHAPFPYYLPHHAVLRPESTTTKLRVVFDGSCATTSGISLNDTLLVGPVVQEDLLSIVLRFRLHKFAIVADIAKMYRMVNIAAEDQSLQRILWRDSSSEPIRTFELTTVTYGTSSAPYLATKCLQRLADEGAQEYPLAAMILSKDFYVDDMLSGAKSVEEGIKMYHELSQLLETSKFTLRKWSSNSQEILADSPKAAIKTLGLSWEPRSDEFRFSVPQWSESTEINKRIILSDFARLFDPLGLVGPVVVQAKIFLQDLWKQKCSWHEALSEDLQQWWLDFRQSLAELSSLKVPRWLAFGSDTVSAEIHGFCDASEKAYGACVYLRSTSFDGHVSISLMIAKSRVAPLDDVTRRKKKMSIPRLELSSAVVLSHVYEKVVNSLRIKAQPFFWTDSTIVKCWLSSSPSRWQMFVANRVSEIQHLTRAGQWNHIAGSENPADVISRGMTPGRLAEHPTWWSGPEWLRKPRNFWPKEVSTNAMKFDQALLEEKPVVAAPVQHQPFNDFFKLRSTFSALIRSSSRSQTQARLECGKTLWNKRSMAVSGDYDDDDSQH</sequence>
<dbReference type="PANTHER" id="PTHR47331:SF5">
    <property type="entry name" value="RIBONUCLEASE H"/>
    <property type="match status" value="1"/>
</dbReference>
<evidence type="ECO:0000313" key="3">
    <source>
        <dbReference type="Proteomes" id="UP000069940"/>
    </source>
</evidence>
<feature type="compositionally biased region" description="Low complexity" evidence="1">
    <location>
        <begin position="452"/>
        <end position="465"/>
    </location>
</feature>
<dbReference type="CDD" id="cd01644">
    <property type="entry name" value="RT_pepA17"/>
    <property type="match status" value="1"/>
</dbReference>
<organism evidence="2 3">
    <name type="scientific">Aedes albopictus</name>
    <name type="common">Asian tiger mosquito</name>
    <name type="synonym">Stegomyia albopicta</name>
    <dbReference type="NCBI Taxonomy" id="7160"/>
    <lineage>
        <taxon>Eukaryota</taxon>
        <taxon>Metazoa</taxon>
        <taxon>Ecdysozoa</taxon>
        <taxon>Arthropoda</taxon>
        <taxon>Hexapoda</taxon>
        <taxon>Insecta</taxon>
        <taxon>Pterygota</taxon>
        <taxon>Neoptera</taxon>
        <taxon>Endopterygota</taxon>
        <taxon>Diptera</taxon>
        <taxon>Nematocera</taxon>
        <taxon>Culicoidea</taxon>
        <taxon>Culicidae</taxon>
        <taxon>Culicinae</taxon>
        <taxon>Aedini</taxon>
        <taxon>Aedes</taxon>
        <taxon>Stegomyia</taxon>
    </lineage>
</organism>
<protein>
    <recommendedName>
        <fullName evidence="4">Peptidase A2 domain-containing protein</fullName>
    </recommendedName>
</protein>
<dbReference type="SUPFAM" id="SSF56672">
    <property type="entry name" value="DNA/RNA polymerases"/>
    <property type="match status" value="1"/>
</dbReference>
<evidence type="ECO:0000313" key="2">
    <source>
        <dbReference type="EnsemblMetazoa" id="AALFPA23_007635.P10215"/>
    </source>
</evidence>
<dbReference type="RefSeq" id="XP_062704377.1">
    <property type="nucleotide sequence ID" value="XM_062848393.1"/>
</dbReference>
<feature type="compositionally biased region" description="Polar residues" evidence="1">
    <location>
        <begin position="466"/>
        <end position="480"/>
    </location>
</feature>
<dbReference type="Proteomes" id="UP000069940">
    <property type="component" value="Unassembled WGS sequence"/>
</dbReference>
<dbReference type="InterPro" id="IPR005312">
    <property type="entry name" value="DUF1759"/>
</dbReference>
<dbReference type="Pfam" id="PF05380">
    <property type="entry name" value="Peptidase_A17"/>
    <property type="match status" value="1"/>
</dbReference>
<reference evidence="2" key="2">
    <citation type="submission" date="2025-05" db="UniProtKB">
        <authorList>
            <consortium name="EnsemblMetazoa"/>
        </authorList>
    </citation>
    <scope>IDENTIFICATION</scope>
    <source>
        <strain evidence="2">Foshan</strain>
    </source>
</reference>
<dbReference type="Gene3D" id="2.40.70.10">
    <property type="entry name" value="Acid Proteases"/>
    <property type="match status" value="1"/>
</dbReference>
<feature type="region of interest" description="Disordered" evidence="1">
    <location>
        <begin position="418"/>
        <end position="493"/>
    </location>
</feature>